<dbReference type="Gene3D" id="3.30.930.10">
    <property type="entry name" value="Bira Bifunctional Protein, Domain 2"/>
    <property type="match status" value="1"/>
</dbReference>
<dbReference type="GO" id="GO:0009107">
    <property type="term" value="P:lipoate biosynthetic process"/>
    <property type="evidence" value="ECO:0007669"/>
    <property type="project" value="UniProtKB-UniRule"/>
</dbReference>
<evidence type="ECO:0000256" key="3">
    <source>
        <dbReference type="HAMAP-Rule" id="MF_02119"/>
    </source>
</evidence>
<comment type="function">
    <text evidence="3">Catalyzes the amidotransfer (transamidation) of the octanoyl moiety from octanoyl-GcvH to the lipoyl domain of the E2 subunit of lipoate-dependent enzymes.</text>
</comment>
<dbReference type="GO" id="GO:0009249">
    <property type="term" value="P:protein lipoylation"/>
    <property type="evidence" value="ECO:0007669"/>
    <property type="project" value="UniProtKB-UniRule"/>
</dbReference>
<dbReference type="Proteomes" id="UP000275076">
    <property type="component" value="Unassembled WGS sequence"/>
</dbReference>
<keyword evidence="6" id="KW-1185">Reference proteome</keyword>
<dbReference type="EMBL" id="RBVX01000034">
    <property type="protein sequence ID" value="RSL30640.1"/>
    <property type="molecule type" value="Genomic_DNA"/>
</dbReference>
<dbReference type="GO" id="GO:0033819">
    <property type="term" value="F:lipoyl(octanoyl) transferase activity"/>
    <property type="evidence" value="ECO:0007669"/>
    <property type="project" value="InterPro"/>
</dbReference>
<protein>
    <recommendedName>
        <fullName evidence="3">Octanoyl-[GcvH]:protein N-octanoyltransferase</fullName>
        <ecNumber evidence="3">2.3.1.204</ecNumber>
    </recommendedName>
    <alternativeName>
        <fullName evidence="3">Octanoyl-[GcvH]:E2 amidotransferase</fullName>
    </alternativeName>
</protein>
<dbReference type="PROSITE" id="PS51733">
    <property type="entry name" value="BPL_LPL_CATALYTIC"/>
    <property type="match status" value="1"/>
</dbReference>
<evidence type="ECO:0000313" key="6">
    <source>
        <dbReference type="Proteomes" id="UP000275076"/>
    </source>
</evidence>
<comment type="caution">
    <text evidence="5">The sequence shown here is derived from an EMBL/GenBank/DDBJ whole genome shotgun (WGS) entry which is preliminary data.</text>
</comment>
<evidence type="ECO:0000313" key="5">
    <source>
        <dbReference type="EMBL" id="RSL30640.1"/>
    </source>
</evidence>
<dbReference type="AlphaFoldDB" id="A0A3R9RA20"/>
<dbReference type="Pfam" id="PF21948">
    <property type="entry name" value="LplA-B_cat"/>
    <property type="match status" value="1"/>
</dbReference>
<gene>
    <name evidence="3" type="primary">lipL</name>
    <name evidence="5" type="ORF">D7Z54_25100</name>
</gene>
<dbReference type="OrthoDB" id="2080934at2"/>
<keyword evidence="1 3" id="KW-0808">Transferase</keyword>
<feature type="active site" description="Acyl-thioester intermediate" evidence="3">
    <location>
        <position position="149"/>
    </location>
</feature>
<keyword evidence="5" id="KW-0436">Ligase</keyword>
<dbReference type="PANTHER" id="PTHR43679">
    <property type="entry name" value="OCTANOYLTRANSFERASE LIPM-RELATED"/>
    <property type="match status" value="1"/>
</dbReference>
<dbReference type="EC" id="2.3.1.204" evidence="3"/>
<evidence type="ECO:0000259" key="4">
    <source>
        <dbReference type="PROSITE" id="PS51733"/>
    </source>
</evidence>
<feature type="domain" description="BPL/LPL catalytic" evidence="4">
    <location>
        <begin position="45"/>
        <end position="229"/>
    </location>
</feature>
<dbReference type="InterPro" id="IPR004143">
    <property type="entry name" value="BPL_LPL_catalytic"/>
</dbReference>
<organism evidence="5 6">
    <name type="scientific">Salibacterium salarium</name>
    <dbReference type="NCBI Taxonomy" id="284579"/>
    <lineage>
        <taxon>Bacteria</taxon>
        <taxon>Bacillati</taxon>
        <taxon>Bacillota</taxon>
        <taxon>Bacilli</taxon>
        <taxon>Bacillales</taxon>
        <taxon>Bacillaceae</taxon>
    </lineage>
</organism>
<keyword evidence="2 3" id="KW-0012">Acyltransferase</keyword>
<comment type="miscellaneous">
    <text evidence="3">The reaction proceeds via a thioester-linked acyl-enzyme intermediate.</text>
</comment>
<dbReference type="HAMAP" id="MF_02119">
    <property type="entry name" value="LipL"/>
    <property type="match status" value="1"/>
</dbReference>
<evidence type="ECO:0000256" key="2">
    <source>
        <dbReference type="ARBA" id="ARBA00023315"/>
    </source>
</evidence>
<dbReference type="CDD" id="cd16443">
    <property type="entry name" value="LplA"/>
    <property type="match status" value="1"/>
</dbReference>
<dbReference type="InterPro" id="IPR045864">
    <property type="entry name" value="aa-tRNA-synth_II/BPL/LPL"/>
</dbReference>
<evidence type="ECO:0000256" key="1">
    <source>
        <dbReference type="ARBA" id="ARBA00022679"/>
    </source>
</evidence>
<comment type="similarity">
    <text evidence="3">Belongs to the octanoyltransferase LipL family.</text>
</comment>
<dbReference type="GO" id="GO:0016874">
    <property type="term" value="F:ligase activity"/>
    <property type="evidence" value="ECO:0007669"/>
    <property type="project" value="UniProtKB-KW"/>
</dbReference>
<dbReference type="InterPro" id="IPR024897">
    <property type="entry name" value="LipL"/>
</dbReference>
<sequence>MLMDIKNMLWNQTWRWVDHSSSGLQFNPLQSFALDDTFCASVGEGASASIMRAWVHHPTIVLGIQDTRLPYAVEGIQYLEEEGYRVIVRNSGGLAVVLDEGIFNLSLIFKENKKFSIHSGYDFMWELIRLMFPDAPGTIDAYEVKGSYCPGDYDLSIGGKKFAGISQRRIRGGAAVQIYLAVTKSGAERAKVLQRFYQKASKGEATRFTPPQIEPQVMSSLNELFGKTMSINDILYRLLTTFQKEGAMIKSSSLQPDEFTRFENFFDRVLERNNKAIKKSTNQC</sequence>
<accession>A0A3R9RA20</accession>
<dbReference type="PANTHER" id="PTHR43679:SF2">
    <property type="entry name" value="OCTANOYL-[GCVH]:PROTEIN N-OCTANOYLTRANSFERASE"/>
    <property type="match status" value="1"/>
</dbReference>
<dbReference type="SUPFAM" id="SSF55681">
    <property type="entry name" value="Class II aaRS and biotin synthetases"/>
    <property type="match status" value="1"/>
</dbReference>
<dbReference type="InterPro" id="IPR050664">
    <property type="entry name" value="Octanoyltrans_LipM/LipL"/>
</dbReference>
<name>A0A3R9RA20_9BACI</name>
<comment type="pathway">
    <text evidence="3">Protein modification; protein lipoylation via endogenous pathway; protein N(6)-(lipoyl)lysine from octanoyl-[acyl-carrier-protein].</text>
</comment>
<reference evidence="5 6" key="1">
    <citation type="submission" date="2018-10" db="EMBL/GenBank/DDBJ databases">
        <title>Draft genome sequence of Bacillus salarius IM0101, isolated from a hypersaline soil in Inner Mongolia, China.</title>
        <authorList>
            <person name="Yamprayoonswat W."/>
            <person name="Boonvisut S."/>
            <person name="Jumpathong W."/>
            <person name="Sittihan S."/>
            <person name="Ruangsuj P."/>
            <person name="Wanthongcharoen S."/>
            <person name="Thongpramul N."/>
            <person name="Pimmason S."/>
            <person name="Yu B."/>
            <person name="Yasawong M."/>
        </authorList>
    </citation>
    <scope>NUCLEOTIDE SEQUENCE [LARGE SCALE GENOMIC DNA]</scope>
    <source>
        <strain evidence="5 6">IM0101</strain>
    </source>
</reference>
<comment type="catalytic activity">
    <reaction evidence="3">
        <text>N(6)-octanoyl-L-lysyl-[glycine-cleavage complex H protein] + L-lysyl-[lipoyl-carrier protein] = N(6)-octanoyl-L-lysyl-[lipoyl-carrier protein] + L-lysyl-[glycine-cleavage complex H protein]</text>
        <dbReference type="Rhea" id="RHEA:20213"/>
        <dbReference type="Rhea" id="RHEA-COMP:10500"/>
        <dbReference type="Rhea" id="RHEA-COMP:10501"/>
        <dbReference type="Rhea" id="RHEA-COMP:10503"/>
        <dbReference type="Rhea" id="RHEA-COMP:10504"/>
        <dbReference type="ChEBI" id="CHEBI:29969"/>
        <dbReference type="ChEBI" id="CHEBI:78809"/>
        <dbReference type="EC" id="2.3.1.204"/>
    </reaction>
</comment>
<proteinExistence type="inferred from homology"/>
<feature type="site" description="Lowers pKa of active site Cys" evidence="3">
    <location>
        <position position="161"/>
    </location>
</feature>